<proteinExistence type="inferred from homology"/>
<dbReference type="InterPro" id="IPR004134">
    <property type="entry name" value="Peptidase_C1B"/>
</dbReference>
<dbReference type="PANTHER" id="PTHR10363:SF2">
    <property type="entry name" value="BLEOMYCIN HYDROLASE"/>
    <property type="match status" value="1"/>
</dbReference>
<name>A0A2T7A9M8_TUBBO</name>
<evidence type="ECO:0000256" key="2">
    <source>
        <dbReference type="ARBA" id="ARBA00022490"/>
    </source>
</evidence>
<evidence type="ECO:0000313" key="11">
    <source>
        <dbReference type="Proteomes" id="UP000244722"/>
    </source>
</evidence>
<dbReference type="Pfam" id="PF03051">
    <property type="entry name" value="Peptidase_C1_2"/>
    <property type="match status" value="1"/>
</dbReference>
<dbReference type="GO" id="GO:0070005">
    <property type="term" value="F:cysteine-type aminopeptidase activity"/>
    <property type="evidence" value="ECO:0007669"/>
    <property type="project" value="InterPro"/>
</dbReference>
<keyword evidence="2 8" id="KW-0963">Cytoplasm</keyword>
<dbReference type="SUPFAM" id="SSF54001">
    <property type="entry name" value="Cysteine proteinases"/>
    <property type="match status" value="1"/>
</dbReference>
<protein>
    <recommendedName>
        <fullName evidence="8">Cysteine proteinase 1, mitochondrial</fullName>
        <ecNumber evidence="8">3.4.22.40</ecNumber>
    </recommendedName>
</protein>
<keyword evidence="3 8" id="KW-0645">Protease</keyword>
<keyword evidence="5 8" id="KW-0788">Thiol protease</keyword>
<reference evidence="10 11" key="1">
    <citation type="submission" date="2017-04" db="EMBL/GenBank/DDBJ databases">
        <title>Draft genome sequence of Tuber borchii Vittad., a whitish edible truffle.</title>
        <authorList>
            <consortium name="DOE Joint Genome Institute"/>
            <person name="Murat C."/>
            <person name="Kuo A."/>
            <person name="Barry K.W."/>
            <person name="Clum A."/>
            <person name="Dockter R.B."/>
            <person name="Fauchery L."/>
            <person name="Iotti M."/>
            <person name="Kohler A."/>
            <person name="Labutti K."/>
            <person name="Lindquist E.A."/>
            <person name="Lipzen A."/>
            <person name="Ohm R.A."/>
            <person name="Wang M."/>
            <person name="Grigoriev I.V."/>
            <person name="Zambonelli A."/>
            <person name="Martin F.M."/>
        </authorList>
    </citation>
    <scope>NUCLEOTIDE SEQUENCE [LARGE SCALE GENOMIC DNA]</scope>
    <source>
        <strain evidence="10 11">Tbo3840</strain>
    </source>
</reference>
<dbReference type="GO" id="GO:0009636">
    <property type="term" value="P:response to toxic substance"/>
    <property type="evidence" value="ECO:0007669"/>
    <property type="project" value="TreeGrafter"/>
</dbReference>
<evidence type="ECO:0000313" key="10">
    <source>
        <dbReference type="EMBL" id="PUU84446.1"/>
    </source>
</evidence>
<evidence type="ECO:0000256" key="7">
    <source>
        <dbReference type="ARBA" id="ARBA00026080"/>
    </source>
</evidence>
<feature type="active site" evidence="9">
    <location>
        <position position="420"/>
    </location>
</feature>
<comment type="caution">
    <text evidence="10">The sequence shown here is derived from an EMBL/GenBank/DDBJ whole genome shotgun (WGS) entry which is preliminary data.</text>
</comment>
<keyword evidence="8" id="KW-0496">Mitochondrion</keyword>
<dbReference type="PIRSF" id="PIRSF005700">
    <property type="entry name" value="PepC"/>
    <property type="match status" value="1"/>
</dbReference>
<comment type="function">
    <text evidence="6">The normal physiological role of the enzyme is unknown, but it is not essential for the viability of yeast cells. Has aminopeptidase activity, shortening substrate peptides sequentially by 1 amino acid. Has bleomycin hydrolase activity, which can protect the cell from the toxic effects of bleomycin. Has homocysteine-thiolactonase activity, protecting the cell against homocysteine toxicity. Acts as a repressor in the GAL4 regulatory system, but this does not require either the peptidase or nucleic acid-binding activities.</text>
</comment>
<dbReference type="InterPro" id="IPR000169">
    <property type="entry name" value="Pept_cys_AS"/>
</dbReference>
<keyword evidence="11" id="KW-1185">Reference proteome</keyword>
<dbReference type="CDD" id="cd00585">
    <property type="entry name" value="Peptidase_C1B"/>
    <property type="match status" value="1"/>
</dbReference>
<organism evidence="10 11">
    <name type="scientific">Tuber borchii</name>
    <name type="common">White truffle</name>
    <dbReference type="NCBI Taxonomy" id="42251"/>
    <lineage>
        <taxon>Eukaryota</taxon>
        <taxon>Fungi</taxon>
        <taxon>Dikarya</taxon>
        <taxon>Ascomycota</taxon>
        <taxon>Pezizomycotina</taxon>
        <taxon>Pezizomycetes</taxon>
        <taxon>Pezizales</taxon>
        <taxon>Tuberaceae</taxon>
        <taxon>Tuber</taxon>
    </lineage>
</organism>
<comment type="similarity">
    <text evidence="8">Belongs to the peptidase C1 family.</text>
</comment>
<feature type="active site" evidence="9">
    <location>
        <position position="399"/>
    </location>
</feature>
<keyword evidence="4 8" id="KW-0378">Hydrolase</keyword>
<dbReference type="PROSITE" id="PS00139">
    <property type="entry name" value="THIOL_PROTEASE_CYS"/>
    <property type="match status" value="1"/>
</dbReference>
<evidence type="ECO:0000256" key="3">
    <source>
        <dbReference type="ARBA" id="ARBA00022670"/>
    </source>
</evidence>
<dbReference type="GO" id="GO:0043418">
    <property type="term" value="P:homocysteine catabolic process"/>
    <property type="evidence" value="ECO:0007669"/>
    <property type="project" value="TreeGrafter"/>
</dbReference>
<evidence type="ECO:0000256" key="6">
    <source>
        <dbReference type="ARBA" id="ARBA00025347"/>
    </source>
</evidence>
<dbReference type="Gene3D" id="3.90.70.10">
    <property type="entry name" value="Cysteine proteinases"/>
    <property type="match status" value="1"/>
</dbReference>
<comment type="subunit">
    <text evidence="7">Homohexamer. Binds to nucleic acids. Binds single-stranded DNA and RNA with higher affinity than double-stranded DNA.</text>
</comment>
<dbReference type="PANTHER" id="PTHR10363">
    <property type="entry name" value="BLEOMYCIN HYDROLASE"/>
    <property type="match status" value="1"/>
</dbReference>
<comment type="subcellular location">
    <subcellularLocation>
        <location evidence="8">Mitochondrion</location>
    </subcellularLocation>
    <subcellularLocation>
        <location evidence="8">Cytoplasm</location>
    </subcellularLocation>
</comment>
<dbReference type="InterPro" id="IPR038765">
    <property type="entry name" value="Papain-like_cys_pep_sf"/>
</dbReference>
<dbReference type="EMBL" id="NESQ01000001">
    <property type="protein sequence ID" value="PUU84446.1"/>
    <property type="molecule type" value="Genomic_DNA"/>
</dbReference>
<feature type="active site" evidence="9">
    <location>
        <position position="88"/>
    </location>
</feature>
<dbReference type="EC" id="3.4.22.40" evidence="8"/>
<dbReference type="Proteomes" id="UP000244722">
    <property type="component" value="Unassembled WGS sequence"/>
</dbReference>
<dbReference type="GO" id="GO:0006508">
    <property type="term" value="P:proteolysis"/>
    <property type="evidence" value="ECO:0007669"/>
    <property type="project" value="UniProtKB-KW"/>
</dbReference>
<evidence type="ECO:0000256" key="9">
    <source>
        <dbReference type="PIRSR" id="PIRSR005700-1"/>
    </source>
</evidence>
<dbReference type="FunFam" id="3.90.70.10:FF:000021">
    <property type="entry name" value="Bleomycin hydrolase"/>
    <property type="match status" value="1"/>
</dbReference>
<dbReference type="STRING" id="42251.A0A2T7A9M8"/>
<evidence type="ECO:0000256" key="4">
    <source>
        <dbReference type="ARBA" id="ARBA00022801"/>
    </source>
</evidence>
<comment type="function">
    <text evidence="8">Has aminopeptidase activity, shortening substrate peptides sequentially by 1 amino acid. Has bleomycin hydrolase activity, which can protect the cell from the toxic effects of bleomycin. Has homocysteine-thiolactonase activity, protecting the cell against homocysteine toxicity.</text>
</comment>
<dbReference type="GO" id="GO:0004197">
    <property type="term" value="F:cysteine-type endopeptidase activity"/>
    <property type="evidence" value="ECO:0007669"/>
    <property type="project" value="UniProtKB-EC"/>
</dbReference>
<accession>A0A2T7A9M8</accession>
<gene>
    <name evidence="10" type="ORF">B9Z19DRAFT_960832</name>
</gene>
<sequence>MSDLTLHDTDTSEEPEPSLSLRLEAAAKWEVKLLSEPKNRLALAALSTHASTAILQKPSALLHDTHVFSDQIELEGTPVTNQRSSGRCWLFASTNVFRVPIIKKYKLTGFELSQNYLFFWDKLEKANFFLEHIINTQEEDLDGRLIQYLLQSPVGDGGQWDMVVNLVEKYGLIPQAFYPDSFNSKSSGRINWLITAKLREAALTLRSLGVTCKSGELEKHKAKVLQKIYGILVLSLGVPPKPDDTFTWNFHDKDGKFRSITTTPLEFYKENTGAISYGAGVIDGVLGGGDRGGVAERFSLVNDPRNEYNRLLTVERLGNVVGGRGVKYVNVSTDVMKSAAIAMIKAQRPVFFGCDVGKFAENSKGIMDTNLFDYELGYNVTLCMNKAERLRTGESSMTHAMVLSGVNIVDGKPTKWRVENSWGAESGEKGYWLMSDAWFDEYCYQVVTDPAFVSKEVLNVLNQDPISLPIWDPMGSLA</sequence>
<evidence type="ECO:0000256" key="8">
    <source>
        <dbReference type="PIRNR" id="PIRNR005700"/>
    </source>
</evidence>
<comment type="catalytic activity">
    <reaction evidence="1 8">
        <text>Inactivates bleomycin B2 (a cytotoxic glycometallopeptide) by hydrolysis of a carboxyamide bond of beta-aminoalanine, but also shows general aminopeptidase activity. The specificity varies somewhat with source, but amino acid arylamides of Met, Leu and Ala are preferred.</text>
        <dbReference type="EC" id="3.4.22.40"/>
    </reaction>
</comment>
<dbReference type="OrthoDB" id="2666448at2759"/>
<evidence type="ECO:0000256" key="5">
    <source>
        <dbReference type="ARBA" id="ARBA00022807"/>
    </source>
</evidence>
<dbReference type="AlphaFoldDB" id="A0A2T7A9M8"/>
<dbReference type="GO" id="GO:0005739">
    <property type="term" value="C:mitochondrion"/>
    <property type="evidence" value="ECO:0007669"/>
    <property type="project" value="UniProtKB-SubCell"/>
</dbReference>
<evidence type="ECO:0000256" key="1">
    <source>
        <dbReference type="ARBA" id="ARBA00000423"/>
    </source>
</evidence>